<keyword evidence="4" id="KW-1185">Reference proteome</keyword>
<evidence type="ECO:0000256" key="2">
    <source>
        <dbReference type="SAM" id="Phobius"/>
    </source>
</evidence>
<sequence length="239" mass="25182">MRKAEEGLGASNGAEVHPGDILLAVDALLASSSAPRDQDSASVLPSASDELSDGGTVSPPQQISNPDVSRRAAPSTSLLPITGSDEALSIEIPSDRPRDHNNDDQGPFKLAKTFMGLTFQAAVALMIYQVQPQQGDSSTNLSPQGDSSANLSSLSAIQFNAVGATTLFSFASTMSGMMLKNHNPKAANFCNYAGVFLGALGFFLMLSIFADESLEWLVWAVGGVLLLVFAYDIRRELGI</sequence>
<accession>A0A834FU69</accession>
<dbReference type="OrthoDB" id="1689075at2759"/>
<evidence type="ECO:0000313" key="4">
    <source>
        <dbReference type="Proteomes" id="UP000626092"/>
    </source>
</evidence>
<keyword evidence="2" id="KW-0472">Membrane</keyword>
<feature type="transmembrane region" description="Helical" evidence="2">
    <location>
        <begin position="192"/>
        <end position="210"/>
    </location>
</feature>
<proteinExistence type="predicted"/>
<dbReference type="Proteomes" id="UP000626092">
    <property type="component" value="Unassembled WGS sequence"/>
</dbReference>
<evidence type="ECO:0000256" key="1">
    <source>
        <dbReference type="SAM" id="MobiDB-lite"/>
    </source>
</evidence>
<feature type="compositionally biased region" description="Polar residues" evidence="1">
    <location>
        <begin position="58"/>
        <end position="67"/>
    </location>
</feature>
<keyword evidence="2" id="KW-1133">Transmembrane helix</keyword>
<comment type="caution">
    <text evidence="3">The sequence shown here is derived from an EMBL/GenBank/DDBJ whole genome shotgun (WGS) entry which is preliminary data.</text>
</comment>
<feature type="transmembrane region" description="Helical" evidence="2">
    <location>
        <begin position="216"/>
        <end position="233"/>
    </location>
</feature>
<protein>
    <submittedName>
        <fullName evidence="3">Uncharacterized protein</fullName>
    </submittedName>
</protein>
<dbReference type="AlphaFoldDB" id="A0A834FU69"/>
<keyword evidence="2" id="KW-0812">Transmembrane</keyword>
<organism evidence="3 4">
    <name type="scientific">Rhododendron simsii</name>
    <name type="common">Sims's rhododendron</name>
    <dbReference type="NCBI Taxonomy" id="118357"/>
    <lineage>
        <taxon>Eukaryota</taxon>
        <taxon>Viridiplantae</taxon>
        <taxon>Streptophyta</taxon>
        <taxon>Embryophyta</taxon>
        <taxon>Tracheophyta</taxon>
        <taxon>Spermatophyta</taxon>
        <taxon>Magnoliopsida</taxon>
        <taxon>eudicotyledons</taxon>
        <taxon>Gunneridae</taxon>
        <taxon>Pentapetalae</taxon>
        <taxon>asterids</taxon>
        <taxon>Ericales</taxon>
        <taxon>Ericaceae</taxon>
        <taxon>Ericoideae</taxon>
        <taxon>Rhodoreae</taxon>
        <taxon>Rhododendron</taxon>
    </lineage>
</organism>
<feature type="region of interest" description="Disordered" evidence="1">
    <location>
        <begin position="33"/>
        <end position="87"/>
    </location>
</feature>
<reference evidence="3" key="1">
    <citation type="submission" date="2019-11" db="EMBL/GenBank/DDBJ databases">
        <authorList>
            <person name="Liu Y."/>
            <person name="Hou J."/>
            <person name="Li T.-Q."/>
            <person name="Guan C.-H."/>
            <person name="Wu X."/>
            <person name="Wu H.-Z."/>
            <person name="Ling F."/>
            <person name="Zhang R."/>
            <person name="Shi X.-G."/>
            <person name="Ren J.-P."/>
            <person name="Chen E.-F."/>
            <person name="Sun J.-M."/>
        </authorList>
    </citation>
    <scope>NUCLEOTIDE SEQUENCE</scope>
    <source>
        <strain evidence="3">Adult_tree_wgs_1</strain>
        <tissue evidence="3">Leaves</tissue>
    </source>
</reference>
<name>A0A834FU69_RHOSS</name>
<gene>
    <name evidence="3" type="ORF">RHSIM_RhsimUnG0216200</name>
</gene>
<evidence type="ECO:0000313" key="3">
    <source>
        <dbReference type="EMBL" id="KAF7112567.1"/>
    </source>
</evidence>
<dbReference type="EMBL" id="WJXA01000470">
    <property type="protein sequence ID" value="KAF7112567.1"/>
    <property type="molecule type" value="Genomic_DNA"/>
</dbReference>